<dbReference type="AlphaFoldDB" id="A0AAN5ICZ9"/>
<evidence type="ECO:0000259" key="4">
    <source>
        <dbReference type="PROSITE" id="PS50026"/>
    </source>
</evidence>
<dbReference type="Gene3D" id="2.10.25.10">
    <property type="entry name" value="Laminin"/>
    <property type="match status" value="1"/>
</dbReference>
<feature type="region of interest" description="Disordered" evidence="2">
    <location>
        <begin position="118"/>
        <end position="140"/>
    </location>
</feature>
<feature type="disulfide bond" evidence="1">
    <location>
        <begin position="95"/>
        <end position="104"/>
    </location>
</feature>
<dbReference type="Proteomes" id="UP001328107">
    <property type="component" value="Unassembled WGS sequence"/>
</dbReference>
<dbReference type="SUPFAM" id="SSF57196">
    <property type="entry name" value="EGF/Laminin"/>
    <property type="match status" value="1"/>
</dbReference>
<name>A0AAN5ICZ9_9BILA</name>
<feature type="domain" description="EGF-like" evidence="4">
    <location>
        <begin position="68"/>
        <end position="105"/>
    </location>
</feature>
<gene>
    <name evidence="5" type="ORF">PMAYCL1PPCAC_29760</name>
</gene>
<accession>A0AAN5ICZ9</accession>
<dbReference type="PROSITE" id="PS50026">
    <property type="entry name" value="EGF_3"/>
    <property type="match status" value="1"/>
</dbReference>
<keyword evidence="3" id="KW-0732">Signal</keyword>
<evidence type="ECO:0000256" key="1">
    <source>
        <dbReference type="PROSITE-ProRule" id="PRU00076"/>
    </source>
</evidence>
<feature type="chain" id="PRO_5042934598" description="EGF-like domain-containing protein" evidence="3">
    <location>
        <begin position="17"/>
        <end position="140"/>
    </location>
</feature>
<keyword evidence="6" id="KW-1185">Reference proteome</keyword>
<protein>
    <recommendedName>
        <fullName evidence="4">EGF-like domain-containing protein</fullName>
    </recommendedName>
</protein>
<organism evidence="5 6">
    <name type="scientific">Pristionchus mayeri</name>
    <dbReference type="NCBI Taxonomy" id="1317129"/>
    <lineage>
        <taxon>Eukaryota</taxon>
        <taxon>Metazoa</taxon>
        <taxon>Ecdysozoa</taxon>
        <taxon>Nematoda</taxon>
        <taxon>Chromadorea</taxon>
        <taxon>Rhabditida</taxon>
        <taxon>Rhabditina</taxon>
        <taxon>Diplogasteromorpha</taxon>
        <taxon>Diplogasteroidea</taxon>
        <taxon>Neodiplogasteridae</taxon>
        <taxon>Pristionchus</taxon>
    </lineage>
</organism>
<feature type="signal peptide" evidence="3">
    <location>
        <begin position="1"/>
        <end position="16"/>
    </location>
</feature>
<proteinExistence type="predicted"/>
<keyword evidence="1" id="KW-1015">Disulfide bond</keyword>
<feature type="non-terminal residue" evidence="5">
    <location>
        <position position="140"/>
    </location>
</feature>
<feature type="non-terminal residue" evidence="5">
    <location>
        <position position="1"/>
    </location>
</feature>
<keyword evidence="1" id="KW-0245">EGF-like domain</keyword>
<evidence type="ECO:0000256" key="3">
    <source>
        <dbReference type="SAM" id="SignalP"/>
    </source>
</evidence>
<evidence type="ECO:0000313" key="5">
    <source>
        <dbReference type="EMBL" id="GMR59565.1"/>
    </source>
</evidence>
<dbReference type="InterPro" id="IPR000742">
    <property type="entry name" value="EGF"/>
</dbReference>
<sequence length="140" mass="14949">IPPFLLLLIPLPSISSLSLSLNSEFPPYGCQNYGDCNKLSVFSPMQCAEGFCVCNDGFLGIWCEIALNISVCNPNPCTGNRVCEEAGSSLYRCICAPGFNGPDCDTAVSDPCAVDSPGEEEHFHGRTTTGARVKRVQGHS</sequence>
<dbReference type="Pfam" id="PF00008">
    <property type="entry name" value="EGF"/>
    <property type="match status" value="1"/>
</dbReference>
<comment type="caution">
    <text evidence="1">Lacks conserved residue(s) required for the propagation of feature annotation.</text>
</comment>
<evidence type="ECO:0000256" key="2">
    <source>
        <dbReference type="SAM" id="MobiDB-lite"/>
    </source>
</evidence>
<evidence type="ECO:0000313" key="6">
    <source>
        <dbReference type="Proteomes" id="UP001328107"/>
    </source>
</evidence>
<comment type="caution">
    <text evidence="5">The sequence shown here is derived from an EMBL/GenBank/DDBJ whole genome shotgun (WGS) entry which is preliminary data.</text>
</comment>
<reference evidence="6" key="1">
    <citation type="submission" date="2022-10" db="EMBL/GenBank/DDBJ databases">
        <title>Genome assembly of Pristionchus species.</title>
        <authorList>
            <person name="Yoshida K."/>
            <person name="Sommer R.J."/>
        </authorList>
    </citation>
    <scope>NUCLEOTIDE SEQUENCE [LARGE SCALE GENOMIC DNA]</scope>
    <source>
        <strain evidence="6">RS5460</strain>
    </source>
</reference>
<dbReference type="PROSITE" id="PS01186">
    <property type="entry name" value="EGF_2"/>
    <property type="match status" value="1"/>
</dbReference>
<dbReference type="EMBL" id="BTRK01000006">
    <property type="protein sequence ID" value="GMR59565.1"/>
    <property type="molecule type" value="Genomic_DNA"/>
</dbReference>
<dbReference type="PROSITE" id="PS00022">
    <property type="entry name" value="EGF_1"/>
    <property type="match status" value="1"/>
</dbReference>